<dbReference type="GeneID" id="96005691"/>
<evidence type="ECO:0000313" key="2">
    <source>
        <dbReference type="Proteomes" id="UP000803884"/>
    </source>
</evidence>
<proteinExistence type="predicted"/>
<dbReference type="SUPFAM" id="SSF54427">
    <property type="entry name" value="NTF2-like"/>
    <property type="match status" value="1"/>
</dbReference>
<dbReference type="Gene3D" id="3.10.450.50">
    <property type="match status" value="1"/>
</dbReference>
<dbReference type="AlphaFoldDB" id="A0AB34KT24"/>
<accession>A0AB34KT24</accession>
<dbReference type="RefSeq" id="XP_069230417.1">
    <property type="nucleotide sequence ID" value="XM_069372853.1"/>
</dbReference>
<gene>
    <name evidence="1" type="ORF">WHR41_04247</name>
</gene>
<comment type="caution">
    <text evidence="1">The sequence shown here is derived from an EMBL/GenBank/DDBJ whole genome shotgun (WGS) entry which is preliminary data.</text>
</comment>
<sequence>MSFNTPWFNQQDPSFFNSLNKSKVAHVILTAESEDFADEVTQQWRDEGFNVVYVPFGNGGNDYATRIRMTGDSLGVGEQYAVVAFDEAAAAMLEVHVKPSTPRICAVVAYYPTAIPPPSTKFPPSVRVMVHLAGSTVGVRRHPEILGIQSKKTKTIRKNVEPGAGYGGCVKIGFKTYSYPTCAPGFAEHDVDEYDAVNERLAFSRSLNMVKRAFRIEEDLEMARDDIVGLVDDVQTDKVMQRTMPFGHVINAPTLVGGAGTQAMRYFYDDLFEPLPEGGKTTLLSRTTSGDRVVDELYMNFTHSVEMPWLLPSIPPTNRQIEIVVISIVTLRGGKLESEHVYWDQASVLFQAGLLNPKLALPDGMKKKGVKKLPIVGAEAARAVKRGSSRQMNLFNKSTGGAD</sequence>
<dbReference type="Proteomes" id="UP000803884">
    <property type="component" value="Unassembled WGS sequence"/>
</dbReference>
<dbReference type="InterPro" id="IPR009959">
    <property type="entry name" value="Cyclase_SnoaL-like"/>
</dbReference>
<dbReference type="GO" id="GO:0030638">
    <property type="term" value="P:polyketide metabolic process"/>
    <property type="evidence" value="ECO:0007669"/>
    <property type="project" value="InterPro"/>
</dbReference>
<evidence type="ECO:0008006" key="3">
    <source>
        <dbReference type="Google" id="ProtNLM"/>
    </source>
</evidence>
<name>A0AB34KT24_9PEZI</name>
<reference evidence="1 2" key="1">
    <citation type="journal article" date="2020" name="Microbiol. Resour. Announc.">
        <title>Draft Genome Sequence of a Cladosporium Species Isolated from the Mesophotic Ascidian Didemnum maculosum.</title>
        <authorList>
            <person name="Gioti A."/>
            <person name="Siaperas R."/>
            <person name="Nikolaivits E."/>
            <person name="Le Goff G."/>
            <person name="Ouazzani J."/>
            <person name="Kotoulas G."/>
            <person name="Topakas E."/>
        </authorList>
    </citation>
    <scope>NUCLEOTIDE SEQUENCE [LARGE SCALE GENOMIC DNA]</scope>
    <source>
        <strain evidence="1 2">TM138-S3</strain>
    </source>
</reference>
<protein>
    <recommendedName>
        <fullName evidence="3">Dienelactone hydrolase</fullName>
    </recommendedName>
</protein>
<evidence type="ECO:0000313" key="1">
    <source>
        <dbReference type="EMBL" id="KAL1587312.1"/>
    </source>
</evidence>
<organism evidence="1 2">
    <name type="scientific">Cladosporium halotolerans</name>
    <dbReference type="NCBI Taxonomy" id="1052096"/>
    <lineage>
        <taxon>Eukaryota</taxon>
        <taxon>Fungi</taxon>
        <taxon>Dikarya</taxon>
        <taxon>Ascomycota</taxon>
        <taxon>Pezizomycotina</taxon>
        <taxon>Dothideomycetes</taxon>
        <taxon>Dothideomycetidae</taxon>
        <taxon>Cladosporiales</taxon>
        <taxon>Cladosporiaceae</taxon>
        <taxon>Cladosporium</taxon>
    </lineage>
</organism>
<dbReference type="PANTHER" id="PTHR38436">
    <property type="entry name" value="POLYKETIDE CYCLASE SNOAL-LIKE DOMAIN"/>
    <property type="match status" value="1"/>
</dbReference>
<keyword evidence="2" id="KW-1185">Reference proteome</keyword>
<dbReference type="PANTHER" id="PTHR38436:SF3">
    <property type="entry name" value="CARBOXYMETHYLENEBUTENOLIDASE-RELATED"/>
    <property type="match status" value="1"/>
</dbReference>
<dbReference type="InterPro" id="IPR032710">
    <property type="entry name" value="NTF2-like_dom_sf"/>
</dbReference>
<dbReference type="EMBL" id="JAAQHG020000011">
    <property type="protein sequence ID" value="KAL1587312.1"/>
    <property type="molecule type" value="Genomic_DNA"/>
</dbReference>